<feature type="transmembrane region" description="Helical" evidence="1">
    <location>
        <begin position="39"/>
        <end position="60"/>
    </location>
</feature>
<dbReference type="InterPro" id="IPR009577">
    <property type="entry name" value="Sm_multidrug_ex"/>
</dbReference>
<evidence type="ECO:0000256" key="1">
    <source>
        <dbReference type="SAM" id="Phobius"/>
    </source>
</evidence>
<dbReference type="EMBL" id="JBHRRZ010000037">
    <property type="protein sequence ID" value="MFC2949530.1"/>
    <property type="molecule type" value="Genomic_DNA"/>
</dbReference>
<organism evidence="2 3">
    <name type="scientific">Virgibacillus sediminis</name>
    <dbReference type="NCBI Taxonomy" id="202260"/>
    <lineage>
        <taxon>Bacteria</taxon>
        <taxon>Bacillati</taxon>
        <taxon>Bacillota</taxon>
        <taxon>Bacilli</taxon>
        <taxon>Bacillales</taxon>
        <taxon>Bacillaceae</taxon>
        <taxon>Virgibacillus</taxon>
    </lineage>
</organism>
<dbReference type="Pfam" id="PF06695">
    <property type="entry name" value="Sm_multidrug_ex"/>
    <property type="match status" value="1"/>
</dbReference>
<keyword evidence="3" id="KW-1185">Reference proteome</keyword>
<feature type="transmembrane region" description="Helical" evidence="1">
    <location>
        <begin position="7"/>
        <end position="33"/>
    </location>
</feature>
<evidence type="ECO:0000313" key="3">
    <source>
        <dbReference type="Proteomes" id="UP001595387"/>
    </source>
</evidence>
<evidence type="ECO:0000313" key="2">
    <source>
        <dbReference type="EMBL" id="MFC2949530.1"/>
    </source>
</evidence>
<dbReference type="RefSeq" id="WP_390307499.1">
    <property type="nucleotide sequence ID" value="NZ_JBHRRZ010000037.1"/>
</dbReference>
<comment type="caution">
    <text evidence="2">The sequence shown here is derived from an EMBL/GenBank/DDBJ whole genome shotgun (WGS) entry which is preliminary data.</text>
</comment>
<feature type="transmembrane region" description="Helical" evidence="1">
    <location>
        <begin position="124"/>
        <end position="146"/>
    </location>
</feature>
<gene>
    <name evidence="2" type="ORF">ACFODW_14505</name>
</gene>
<dbReference type="Proteomes" id="UP001595387">
    <property type="component" value="Unassembled WGS sequence"/>
</dbReference>
<proteinExistence type="predicted"/>
<name>A0ABV7A9I9_9BACI</name>
<keyword evidence="1" id="KW-0472">Membrane</keyword>
<feature type="transmembrane region" description="Helical" evidence="1">
    <location>
        <begin position="96"/>
        <end position="118"/>
    </location>
</feature>
<accession>A0ABV7A9I9</accession>
<keyword evidence="1" id="KW-1133">Transmembrane helix</keyword>
<sequence length="152" mass="16795">MAVLSAVWKYIVVFVLAGIPWAEVALVIPLAILYGMNPLLVGSVALAGNLATVYLVIIYFEKFQEWRKRRKKGNSRPSRRHDRAVKLWRKYGLPGLTLSGPLLIGSHIAAVAAMALGASKQDVFFWSTISLVLWTVLITAAAAYGIEWLGWV</sequence>
<reference evidence="3" key="1">
    <citation type="journal article" date="2019" name="Int. J. Syst. Evol. Microbiol.">
        <title>The Global Catalogue of Microorganisms (GCM) 10K type strain sequencing project: providing services to taxonomists for standard genome sequencing and annotation.</title>
        <authorList>
            <consortium name="The Broad Institute Genomics Platform"/>
            <consortium name="The Broad Institute Genome Sequencing Center for Infectious Disease"/>
            <person name="Wu L."/>
            <person name="Ma J."/>
        </authorList>
    </citation>
    <scope>NUCLEOTIDE SEQUENCE [LARGE SCALE GENOMIC DNA]</scope>
    <source>
        <strain evidence="3">KCTC 13193</strain>
    </source>
</reference>
<keyword evidence="1" id="KW-0812">Transmembrane</keyword>
<protein>
    <submittedName>
        <fullName evidence="2">Small multi-drug export protein</fullName>
    </submittedName>
</protein>